<comment type="caution">
    <text evidence="1">The sequence shown here is derived from an EMBL/GenBank/DDBJ whole genome shotgun (WGS) entry which is preliminary data.</text>
</comment>
<accession>A0A8T1USY3</accession>
<proteinExistence type="predicted"/>
<gene>
    <name evidence="1" type="ORF">JG687_00003325</name>
</gene>
<dbReference type="Proteomes" id="UP000688947">
    <property type="component" value="Unassembled WGS sequence"/>
</dbReference>
<protein>
    <submittedName>
        <fullName evidence="1">Uncharacterized protein</fullName>
    </submittedName>
</protein>
<dbReference type="EMBL" id="JAENGZ010000101">
    <property type="protein sequence ID" value="KAG6969283.1"/>
    <property type="molecule type" value="Genomic_DNA"/>
</dbReference>
<reference evidence="1" key="1">
    <citation type="submission" date="2021-01" db="EMBL/GenBank/DDBJ databases">
        <title>Phytophthora aleatoria, a newly-described species from Pinus radiata is distinct from Phytophthora cactorum isolates based on comparative genomics.</title>
        <authorList>
            <person name="Mcdougal R."/>
            <person name="Panda P."/>
            <person name="Williams N."/>
            <person name="Studholme D.J."/>
        </authorList>
    </citation>
    <scope>NUCLEOTIDE SEQUENCE</scope>
    <source>
        <strain evidence="1">NZFS 3830</strain>
    </source>
</reference>
<organism evidence="1 2">
    <name type="scientific">Phytophthora cactorum</name>
    <dbReference type="NCBI Taxonomy" id="29920"/>
    <lineage>
        <taxon>Eukaryota</taxon>
        <taxon>Sar</taxon>
        <taxon>Stramenopiles</taxon>
        <taxon>Oomycota</taxon>
        <taxon>Peronosporomycetes</taxon>
        <taxon>Peronosporales</taxon>
        <taxon>Peronosporaceae</taxon>
        <taxon>Phytophthora</taxon>
    </lineage>
</organism>
<sequence>MVNVDVVVVDKAANKQVEEQVEGSLVEEEEAQASTVLEAVGAAASSPLLTCLTRPKLVSVTLDFDHAWLGKLFDSFKCLR</sequence>
<evidence type="ECO:0000313" key="1">
    <source>
        <dbReference type="EMBL" id="KAG6969283.1"/>
    </source>
</evidence>
<dbReference type="AlphaFoldDB" id="A0A8T1USY3"/>
<name>A0A8T1USY3_9STRA</name>
<evidence type="ECO:0000313" key="2">
    <source>
        <dbReference type="Proteomes" id="UP000688947"/>
    </source>
</evidence>